<dbReference type="RefSeq" id="WP_009161183.1">
    <property type="nucleotide sequence ID" value="NZ_KB290963.1"/>
</dbReference>
<dbReference type="Gene3D" id="3.90.550.10">
    <property type="entry name" value="Spore Coat Polysaccharide Biosynthesis Protein SpsA, Chain A"/>
    <property type="match status" value="1"/>
</dbReference>
<dbReference type="OrthoDB" id="9785375at2"/>
<evidence type="ECO:0008006" key="3">
    <source>
        <dbReference type="Google" id="ProtNLM"/>
    </source>
</evidence>
<dbReference type="AlphaFoldDB" id="L1N0T2"/>
<reference evidence="1 2" key="1">
    <citation type="submission" date="2012-05" db="EMBL/GenBank/DDBJ databases">
        <authorList>
            <person name="Weinstock G."/>
            <person name="Sodergren E."/>
            <person name="Lobos E.A."/>
            <person name="Fulton L."/>
            <person name="Fulton R."/>
            <person name="Courtney L."/>
            <person name="Fronick C."/>
            <person name="O'Laughlin M."/>
            <person name="Godfrey J."/>
            <person name="Wilson R.M."/>
            <person name="Miner T."/>
            <person name="Farmer C."/>
            <person name="Delehaunty K."/>
            <person name="Cordes M."/>
            <person name="Minx P."/>
            <person name="Tomlinson C."/>
            <person name="Chen J."/>
            <person name="Wollam A."/>
            <person name="Pepin K.H."/>
            <person name="Bhonagiri V."/>
            <person name="Zhang X."/>
            <person name="Suruliraj S."/>
            <person name="Warren W."/>
            <person name="Mitreva M."/>
            <person name="Mardis E.R."/>
            <person name="Wilson R.K."/>
        </authorList>
    </citation>
    <scope>NUCLEOTIDE SEQUENCE [LARGE SCALE GENOMIC DNA]</scope>
    <source>
        <strain evidence="1 2">F0055</strain>
    </source>
</reference>
<keyword evidence="2" id="KW-1185">Reference proteome</keyword>
<dbReference type="InterPro" id="IPR029044">
    <property type="entry name" value="Nucleotide-diphossugar_trans"/>
</dbReference>
<dbReference type="PATRIC" id="fig|1127699.3.peg.2123"/>
<dbReference type="Proteomes" id="UP000010433">
    <property type="component" value="Unassembled WGS sequence"/>
</dbReference>
<dbReference type="SUPFAM" id="SSF53448">
    <property type="entry name" value="Nucleotide-diphospho-sugar transferases"/>
    <property type="match status" value="1"/>
</dbReference>
<gene>
    <name evidence="1" type="ORF">HMPREF9151_02323</name>
</gene>
<evidence type="ECO:0000313" key="1">
    <source>
        <dbReference type="EMBL" id="EKX96942.1"/>
    </source>
</evidence>
<organism evidence="1 2">
    <name type="scientific">Hoylesella saccharolytica F0055</name>
    <dbReference type="NCBI Taxonomy" id="1127699"/>
    <lineage>
        <taxon>Bacteria</taxon>
        <taxon>Pseudomonadati</taxon>
        <taxon>Bacteroidota</taxon>
        <taxon>Bacteroidia</taxon>
        <taxon>Bacteroidales</taxon>
        <taxon>Prevotellaceae</taxon>
        <taxon>Hoylesella</taxon>
    </lineage>
</organism>
<sequence length="338" mass="40224">MKHPAKVDVAVLMLFFNRPDSLQKVFNEVKKARPARLFLYQDGPRNENDMEGIMACRHIVEEIDWVCDVHQLYQNRNYGCDPSGFMSQKWAFSLADKCIVLEDDVVPSQSFFTFCKELLDRYEHDERITMIAGFNTDEQTPGIPYDYFFTSVFSIWGWASWRRVVDKWDEHYTFLDNPFAVQQLADIVKQRRYRADFLQMCRDHKANGKPYFESIFWSTMLLGSGLAVMPTQNLINNIGATDDSTHYSAFRTMPKRLRRLFTMQRFELSFPLRHPEYVIEYLPYKAHFYRAFAWGHPLIKVGRSIEELLLNLRYGNFRQIRKSLNRRIRKWLGLHRHV</sequence>
<name>L1N0T2_9BACT</name>
<proteinExistence type="predicted"/>
<dbReference type="EMBL" id="AMEP01000148">
    <property type="protein sequence ID" value="EKX96942.1"/>
    <property type="molecule type" value="Genomic_DNA"/>
</dbReference>
<comment type="caution">
    <text evidence="1">The sequence shown here is derived from an EMBL/GenBank/DDBJ whole genome shotgun (WGS) entry which is preliminary data.</text>
</comment>
<dbReference type="HOGENOM" id="CLU_054735_0_0_10"/>
<protein>
    <recommendedName>
        <fullName evidence="3">Hemolysin activation protein</fullName>
    </recommendedName>
</protein>
<evidence type="ECO:0000313" key="2">
    <source>
        <dbReference type="Proteomes" id="UP000010433"/>
    </source>
</evidence>
<dbReference type="STRING" id="1127699.HMPREF9151_02323"/>
<accession>L1N0T2</accession>